<evidence type="ECO:0000256" key="5">
    <source>
        <dbReference type="ARBA" id="ARBA00022833"/>
    </source>
</evidence>
<evidence type="ECO:0000256" key="2">
    <source>
        <dbReference type="ARBA" id="ARBA00007749"/>
    </source>
</evidence>
<gene>
    <name evidence="7" type="ORF">KFK14_04440</name>
</gene>
<name>A0A975K8D9_9SPHN</name>
<dbReference type="GO" id="GO:0016787">
    <property type="term" value="F:hydrolase activity"/>
    <property type="evidence" value="ECO:0007669"/>
    <property type="project" value="UniProtKB-KW"/>
</dbReference>
<dbReference type="Pfam" id="PF00753">
    <property type="entry name" value="Lactamase_B"/>
    <property type="match status" value="1"/>
</dbReference>
<organism evidence="7 8">
    <name type="scientific">Sphingobium phenoxybenzoativorans</name>
    <dbReference type="NCBI Taxonomy" id="1592790"/>
    <lineage>
        <taxon>Bacteria</taxon>
        <taxon>Pseudomonadati</taxon>
        <taxon>Pseudomonadota</taxon>
        <taxon>Alphaproteobacteria</taxon>
        <taxon>Sphingomonadales</taxon>
        <taxon>Sphingomonadaceae</taxon>
        <taxon>Sphingobium</taxon>
    </lineage>
</organism>
<evidence type="ECO:0000259" key="6">
    <source>
        <dbReference type="SMART" id="SM00849"/>
    </source>
</evidence>
<dbReference type="InterPro" id="IPR051013">
    <property type="entry name" value="MBL_superfamily_lactonases"/>
</dbReference>
<dbReference type="InterPro" id="IPR001279">
    <property type="entry name" value="Metallo-B-lactamas"/>
</dbReference>
<feature type="domain" description="Metallo-beta-lactamase" evidence="6">
    <location>
        <begin position="34"/>
        <end position="245"/>
    </location>
</feature>
<dbReference type="SMART" id="SM00849">
    <property type="entry name" value="Lactamase_B"/>
    <property type="match status" value="1"/>
</dbReference>
<evidence type="ECO:0000313" key="7">
    <source>
        <dbReference type="EMBL" id="QUT06696.1"/>
    </source>
</evidence>
<dbReference type="CDD" id="cd07729">
    <property type="entry name" value="AHL_lactonase_MBL-fold"/>
    <property type="match status" value="1"/>
</dbReference>
<accession>A0A975K8D9</accession>
<evidence type="ECO:0000256" key="3">
    <source>
        <dbReference type="ARBA" id="ARBA00022723"/>
    </source>
</evidence>
<proteinExistence type="inferred from homology"/>
<dbReference type="Proteomes" id="UP000681425">
    <property type="component" value="Chromosome"/>
</dbReference>
<dbReference type="PANTHER" id="PTHR42978:SF2">
    <property type="entry name" value="102 KBASES UNSTABLE REGION: FROM 1 TO 119443"/>
    <property type="match status" value="1"/>
</dbReference>
<keyword evidence="3" id="KW-0479">Metal-binding</keyword>
<dbReference type="InterPro" id="IPR036866">
    <property type="entry name" value="RibonucZ/Hydroxyglut_hydro"/>
</dbReference>
<dbReference type="GO" id="GO:0046872">
    <property type="term" value="F:metal ion binding"/>
    <property type="evidence" value="ECO:0007669"/>
    <property type="project" value="UniProtKB-KW"/>
</dbReference>
<keyword evidence="4" id="KW-0378">Hydrolase</keyword>
<keyword evidence="5" id="KW-0862">Zinc</keyword>
<comment type="similarity">
    <text evidence="2">Belongs to the metallo-beta-lactamase superfamily.</text>
</comment>
<dbReference type="PANTHER" id="PTHR42978">
    <property type="entry name" value="QUORUM-QUENCHING LACTONASE YTNP-RELATED-RELATED"/>
    <property type="match status" value="1"/>
</dbReference>
<dbReference type="AlphaFoldDB" id="A0A975K8D9"/>
<comment type="cofactor">
    <cofactor evidence="1">
        <name>Zn(2+)</name>
        <dbReference type="ChEBI" id="CHEBI:29105"/>
    </cofactor>
</comment>
<dbReference type="Gene3D" id="3.60.15.10">
    <property type="entry name" value="Ribonuclease Z/Hydroxyacylglutathione hydrolase-like"/>
    <property type="match status" value="1"/>
</dbReference>
<evidence type="ECO:0000256" key="1">
    <source>
        <dbReference type="ARBA" id="ARBA00001947"/>
    </source>
</evidence>
<evidence type="ECO:0000256" key="4">
    <source>
        <dbReference type="ARBA" id="ARBA00022801"/>
    </source>
</evidence>
<evidence type="ECO:0000313" key="8">
    <source>
        <dbReference type="Proteomes" id="UP000681425"/>
    </source>
</evidence>
<reference evidence="7" key="1">
    <citation type="submission" date="2021-04" db="EMBL/GenBank/DDBJ databases">
        <title>Isolation of p-tert-butylphenol degrading bacteria Sphingobium phenoxybenzoativorans Tas13 from active sludge.</title>
        <authorList>
            <person name="Li Y."/>
        </authorList>
    </citation>
    <scope>NUCLEOTIDE SEQUENCE</scope>
    <source>
        <strain evidence="7">Tas13</strain>
    </source>
</reference>
<dbReference type="RefSeq" id="WP_212610011.1">
    <property type="nucleotide sequence ID" value="NZ_CP073910.1"/>
</dbReference>
<dbReference type="KEGG" id="spph:KFK14_04440"/>
<protein>
    <submittedName>
        <fullName evidence="7">N-acyl homoserine lactonase family protein</fullName>
    </submittedName>
</protein>
<dbReference type="SUPFAM" id="SSF56281">
    <property type="entry name" value="Metallo-hydrolase/oxidoreductase"/>
    <property type="match status" value="1"/>
</dbReference>
<keyword evidence="8" id="KW-1185">Reference proteome</keyword>
<dbReference type="EMBL" id="CP073910">
    <property type="protein sequence ID" value="QUT06696.1"/>
    <property type="molecule type" value="Genomic_DNA"/>
</dbReference>
<sequence>MADTKVYILDGGRLAMKEYHMYWNAGGEAMVTLPCYSVLIEHDDGRFLFDTGFDLHHFDQFVMPGIAQQSLDQTIPGQLANLGLSPADITHVINSHYHIDHCGGNKHCLHATTICHACELEAARTPEPFEELAYSDQSFAPGLRASEPEIDIYTPRFETLTGDQEIARGVFLFETPGHTNGHYSLMVKLSDRRPMLFTADAAYTARSMETRTISSAHVDPVAACRSLERLNILAQDHDAELFYGHDIEQFGAYRIAPAYYS</sequence>